<accession>Q0TVY2</accession>
<evidence type="ECO:0000256" key="1">
    <source>
        <dbReference type="SAM" id="MobiDB-lite"/>
    </source>
</evidence>
<dbReference type="EMBL" id="CH445369">
    <property type="protein sequence ID" value="EAT76288.1"/>
    <property type="molecule type" value="Genomic_DNA"/>
</dbReference>
<organism evidence="2 3">
    <name type="scientific">Phaeosphaeria nodorum (strain SN15 / ATCC MYA-4574 / FGSC 10173)</name>
    <name type="common">Glume blotch fungus</name>
    <name type="synonym">Parastagonospora nodorum</name>
    <dbReference type="NCBI Taxonomy" id="321614"/>
    <lineage>
        <taxon>Eukaryota</taxon>
        <taxon>Fungi</taxon>
        <taxon>Dikarya</taxon>
        <taxon>Ascomycota</taxon>
        <taxon>Pezizomycotina</taxon>
        <taxon>Dothideomycetes</taxon>
        <taxon>Pleosporomycetidae</taxon>
        <taxon>Pleosporales</taxon>
        <taxon>Pleosporineae</taxon>
        <taxon>Phaeosphaeriaceae</taxon>
        <taxon>Parastagonospora</taxon>
    </lineage>
</organism>
<evidence type="ECO:0000313" key="2">
    <source>
        <dbReference type="EMBL" id="EAT76288.1"/>
    </source>
</evidence>
<dbReference type="RefSeq" id="XP_001806425.1">
    <property type="nucleotide sequence ID" value="XM_001806373.1"/>
</dbReference>
<dbReference type="VEuPathDB" id="FungiDB:JI435_163020"/>
<reference evidence="3" key="1">
    <citation type="journal article" date="2007" name="Plant Cell">
        <title>Dothideomycete-plant interactions illuminated by genome sequencing and EST analysis of the wheat pathogen Stagonospora nodorum.</title>
        <authorList>
            <person name="Hane J.K."/>
            <person name="Lowe R.G."/>
            <person name="Solomon P.S."/>
            <person name="Tan K.C."/>
            <person name="Schoch C.L."/>
            <person name="Spatafora J.W."/>
            <person name="Crous P.W."/>
            <person name="Kodira C."/>
            <person name="Birren B.W."/>
            <person name="Galagan J.E."/>
            <person name="Torriani S.F."/>
            <person name="McDonald B.A."/>
            <person name="Oliver R.P."/>
        </authorList>
    </citation>
    <scope>NUCLEOTIDE SEQUENCE [LARGE SCALE GENOMIC DNA]</scope>
    <source>
        <strain evidence="3">SN15 / ATCC MYA-4574 / FGSC 10173</strain>
    </source>
</reference>
<feature type="compositionally biased region" description="Basic and acidic residues" evidence="1">
    <location>
        <begin position="1"/>
        <end position="10"/>
    </location>
</feature>
<dbReference type="Proteomes" id="UP000001055">
    <property type="component" value="Unassembled WGS sequence"/>
</dbReference>
<dbReference type="KEGG" id="pno:SNOG_16302"/>
<dbReference type="VEuPathDB" id="FungiDB:JI435_447790"/>
<gene>
    <name evidence="2" type="ORF">SNOG_16302</name>
</gene>
<dbReference type="AlphaFoldDB" id="Q0TVY2"/>
<sequence>MNKPIEKLEDNLAPEGNFTPEVSILCSPYRLYSSTSKERPPQAPRPKGRSVASPGQTRAKRAKSATSNLGATPLIEISDDEDSDDENDDENDDEDGGNDGDDEDGGNRNHHSRHILGNSSTSHIVDLTIESSPSDSSPELPTRSIADQKKAEAPIMLQAEEPVILQAEETGQPERAAMVDSEVQYQFSFSRSRSDAFAEVIKTEVEEQSPIAQRFRSLTLEREETPMERLMPRNVITPIRTTHFDDLLHRMSEKKRLGVQQKARIFTQKIGIFAVQEARLELFWITTMKLVDTRQRFVRNHDRLSLLLGAVNKELGRQGKEPFSWDEGHDIAKELQNQRKLTLTSGTNPKLFFTRDGQEVMGVQP</sequence>
<name>Q0TVY2_PHANO</name>
<dbReference type="InParanoid" id="Q0TVY2"/>
<feature type="region of interest" description="Disordered" evidence="1">
    <location>
        <begin position="1"/>
        <end position="123"/>
    </location>
</feature>
<feature type="compositionally biased region" description="Acidic residues" evidence="1">
    <location>
        <begin position="77"/>
        <end position="104"/>
    </location>
</feature>
<protein>
    <submittedName>
        <fullName evidence="2">Uncharacterized protein</fullName>
    </submittedName>
</protein>
<dbReference type="GeneID" id="5983356"/>
<evidence type="ECO:0000313" key="3">
    <source>
        <dbReference type="Proteomes" id="UP000001055"/>
    </source>
</evidence>
<proteinExistence type="predicted"/>